<evidence type="ECO:0000256" key="3">
    <source>
        <dbReference type="ARBA" id="ARBA00022723"/>
    </source>
</evidence>
<name>A0ABP7FE72_9ACTN</name>
<dbReference type="PROSITE" id="PS01249">
    <property type="entry name" value="HYPA"/>
    <property type="match status" value="1"/>
</dbReference>
<reference evidence="7" key="1">
    <citation type="journal article" date="2019" name="Int. J. Syst. Evol. Microbiol.">
        <title>The Global Catalogue of Microorganisms (GCM) 10K type strain sequencing project: providing services to taxonomists for standard genome sequencing and annotation.</title>
        <authorList>
            <consortium name="The Broad Institute Genomics Platform"/>
            <consortium name="The Broad Institute Genome Sequencing Center for Infectious Disease"/>
            <person name="Wu L."/>
            <person name="Ma J."/>
        </authorList>
    </citation>
    <scope>NUCLEOTIDE SEQUENCE [LARGE SCALE GENOMIC DNA]</scope>
    <source>
        <strain evidence="7">JCM 17137</strain>
    </source>
</reference>
<evidence type="ECO:0000256" key="4">
    <source>
        <dbReference type="ARBA" id="ARBA00022833"/>
    </source>
</evidence>
<dbReference type="PIRSF" id="PIRSF004761">
    <property type="entry name" value="Hydrgn_mat_HypA"/>
    <property type="match status" value="1"/>
</dbReference>
<dbReference type="RefSeq" id="WP_344968603.1">
    <property type="nucleotide sequence ID" value="NZ_BAABDD010000005.1"/>
</dbReference>
<comment type="caution">
    <text evidence="6">The sequence shown here is derived from an EMBL/GenBank/DDBJ whole genome shotgun (WGS) entry which is preliminary data.</text>
</comment>
<dbReference type="InterPro" id="IPR020538">
    <property type="entry name" value="Hydgase_Ni_incorp_HypA/HybF_CS"/>
</dbReference>
<protein>
    <recommendedName>
        <fullName evidence="5">Hydrogenase maturation factor HypA</fullName>
    </recommendedName>
</protein>
<evidence type="ECO:0000313" key="7">
    <source>
        <dbReference type="Proteomes" id="UP001500908"/>
    </source>
</evidence>
<feature type="binding site" evidence="5">
    <location>
        <position position="73"/>
    </location>
    <ligand>
        <name>Zn(2+)</name>
        <dbReference type="ChEBI" id="CHEBI:29105"/>
    </ligand>
</feature>
<evidence type="ECO:0000256" key="2">
    <source>
        <dbReference type="ARBA" id="ARBA00022596"/>
    </source>
</evidence>
<dbReference type="PANTHER" id="PTHR34535">
    <property type="entry name" value="HYDROGENASE MATURATION FACTOR HYPA"/>
    <property type="match status" value="1"/>
</dbReference>
<comment type="similarity">
    <text evidence="1 5">Belongs to the HypA/HybF family.</text>
</comment>
<dbReference type="PANTHER" id="PTHR34535:SF3">
    <property type="entry name" value="HYDROGENASE MATURATION FACTOR HYPA"/>
    <property type="match status" value="1"/>
</dbReference>
<gene>
    <name evidence="5" type="primary">hypA</name>
    <name evidence="6" type="ORF">GCM10022402_14040</name>
</gene>
<keyword evidence="7" id="KW-1185">Reference proteome</keyword>
<dbReference type="EMBL" id="BAABDD010000005">
    <property type="protein sequence ID" value="GAA3735049.1"/>
    <property type="molecule type" value="Genomic_DNA"/>
</dbReference>
<dbReference type="InterPro" id="IPR000688">
    <property type="entry name" value="HypA/HybF"/>
</dbReference>
<evidence type="ECO:0000256" key="5">
    <source>
        <dbReference type="HAMAP-Rule" id="MF_00213"/>
    </source>
</evidence>
<sequence length="109" mass="11635">MHELAITQNVVDAVRERTGDADVRAVALEIGKLSGVVADSVRFCFELVAEGTPLERATLTITEPAGQARCRTCGDEFDVDDLIALCACGSADITVARGKELRVTSVEVR</sequence>
<feature type="binding site" evidence="5">
    <location>
        <position position="70"/>
    </location>
    <ligand>
        <name>Zn(2+)</name>
        <dbReference type="ChEBI" id="CHEBI:29105"/>
    </ligand>
</feature>
<keyword evidence="3 5" id="KW-0479">Metal-binding</keyword>
<proteinExistence type="inferred from homology"/>
<evidence type="ECO:0000256" key="1">
    <source>
        <dbReference type="ARBA" id="ARBA00010748"/>
    </source>
</evidence>
<feature type="binding site" evidence="5">
    <location>
        <position position="88"/>
    </location>
    <ligand>
        <name>Zn(2+)</name>
        <dbReference type="ChEBI" id="CHEBI:29105"/>
    </ligand>
</feature>
<feature type="binding site" evidence="5">
    <location>
        <position position="2"/>
    </location>
    <ligand>
        <name>Ni(2+)</name>
        <dbReference type="ChEBI" id="CHEBI:49786"/>
    </ligand>
</feature>
<dbReference type="Proteomes" id="UP001500908">
    <property type="component" value="Unassembled WGS sequence"/>
</dbReference>
<organism evidence="6 7">
    <name type="scientific">Salinactinospora qingdaonensis</name>
    <dbReference type="NCBI Taxonomy" id="702744"/>
    <lineage>
        <taxon>Bacteria</taxon>
        <taxon>Bacillati</taxon>
        <taxon>Actinomycetota</taxon>
        <taxon>Actinomycetes</taxon>
        <taxon>Streptosporangiales</taxon>
        <taxon>Nocardiopsidaceae</taxon>
        <taxon>Salinactinospora</taxon>
    </lineage>
</organism>
<evidence type="ECO:0000313" key="6">
    <source>
        <dbReference type="EMBL" id="GAA3735049.1"/>
    </source>
</evidence>
<keyword evidence="4 5" id="KW-0862">Zinc</keyword>
<accession>A0ABP7FE72</accession>
<comment type="function">
    <text evidence="5">Involved in the maturation of [NiFe] hydrogenases. Required for nickel insertion into the metal center of the hydrogenase.</text>
</comment>
<feature type="binding site" evidence="5">
    <location>
        <position position="86"/>
    </location>
    <ligand>
        <name>Zn(2+)</name>
        <dbReference type="ChEBI" id="CHEBI:29105"/>
    </ligand>
</feature>
<dbReference type="Gene3D" id="3.30.2320.80">
    <property type="match status" value="1"/>
</dbReference>
<keyword evidence="2 5" id="KW-0533">Nickel</keyword>
<dbReference type="Pfam" id="PF01155">
    <property type="entry name" value="HypA"/>
    <property type="match status" value="1"/>
</dbReference>
<dbReference type="HAMAP" id="MF_00213">
    <property type="entry name" value="HypA_HybF"/>
    <property type="match status" value="1"/>
</dbReference>